<reference evidence="5 6" key="1">
    <citation type="journal article" date="2015" name="Genome Announc.">
        <title>Complete Genome Sequence of Cupriavidus basilensis 4G11, Isolated from the Oak Ridge Field Research Center Site.</title>
        <authorList>
            <person name="Ray J."/>
            <person name="Waters R.J."/>
            <person name="Skerker J.M."/>
            <person name="Kuehl J.V."/>
            <person name="Price M.N."/>
            <person name="Huang J."/>
            <person name="Chakraborty R."/>
            <person name="Arkin A.P."/>
            <person name="Deutschbauer A."/>
        </authorList>
    </citation>
    <scope>NUCLEOTIDE SEQUENCE [LARGE SCALE GENOMIC DNA]</scope>
    <source>
        <strain evidence="5">4G11</strain>
    </source>
</reference>
<dbReference type="OrthoDB" id="9801799at2"/>
<dbReference type="SUPFAM" id="SSF53850">
    <property type="entry name" value="Periplasmic binding protein-like II"/>
    <property type="match status" value="1"/>
</dbReference>
<dbReference type="GO" id="GO:1904680">
    <property type="term" value="F:peptide transmembrane transporter activity"/>
    <property type="evidence" value="ECO:0007669"/>
    <property type="project" value="TreeGrafter"/>
</dbReference>
<evidence type="ECO:0000256" key="2">
    <source>
        <dbReference type="ARBA" id="ARBA00022729"/>
    </source>
</evidence>
<evidence type="ECO:0000313" key="6">
    <source>
        <dbReference type="Proteomes" id="UP000031843"/>
    </source>
</evidence>
<dbReference type="InterPro" id="IPR000914">
    <property type="entry name" value="SBP_5_dom"/>
</dbReference>
<keyword evidence="6" id="KW-1185">Reference proteome</keyword>
<comment type="similarity">
    <text evidence="1">Belongs to the bacterial solute-binding protein 5 family.</text>
</comment>
<dbReference type="Proteomes" id="UP000031843">
    <property type="component" value="Chromosome secondary"/>
</dbReference>
<dbReference type="InterPro" id="IPR030678">
    <property type="entry name" value="Peptide/Ni-bd"/>
</dbReference>
<name>A0A0C4YD36_9BURK</name>
<dbReference type="Gene3D" id="3.90.76.10">
    <property type="entry name" value="Dipeptide-binding Protein, Domain 1"/>
    <property type="match status" value="1"/>
</dbReference>
<sequence>MLYQSFRGWAAALLIAAAAGTAGTAGAQAPVSTLRTVPTSDLKVLDPIWTTATISQNHGYMIYDTLFGLDAQGKVQPQMVDKFTVGKDNRTWNFTLRPGLAFHDGKPVTGDDVVASLSRWAKRDALGQRMFAALEAIEAVPPNGFRLVFRQPFPLVLDALAKPNTSAPFIMPKRVAETPADKQIDDYTGSGPFIFKKDEFRPGEKVVYVRNAQYRPRSEPPSGTAGGKRVYVDRVEWVILKDEQTQVNALLSGEVDMLELLPSGQYDALRKNAAIALLKLAGGMATLHLNHLVAPFNDPRIARAALLAINQDAMMRAQWLHRELYSTCVSIYPCGTMYASQNAGGFTGKPQFEKARQLLKEAGYNGKPVVLLYPSDLASLNKYPVVYAQLLKQAGFNVDLQTMDWSTLITRRAKKDAPDKGGWNAFISVWPDATLLNPMFMSFLTGNGEKGWFGWATDNKLEELKSAFSGSADPAERKRLAEEIQLRVYETGLMAPIGKGWLTTAVRKGVVDGVVPAPAFVYWNIRKH</sequence>
<dbReference type="KEGG" id="cbw:RR42_s1974"/>
<accession>A0A0C4YD36</accession>
<evidence type="ECO:0000313" key="5">
    <source>
        <dbReference type="EMBL" id="AJG23562.1"/>
    </source>
</evidence>
<dbReference type="EMBL" id="CP010537">
    <property type="protein sequence ID" value="AJG23562.1"/>
    <property type="molecule type" value="Genomic_DNA"/>
</dbReference>
<dbReference type="RefSeq" id="WP_043355446.1">
    <property type="nucleotide sequence ID" value="NZ_CP010537.1"/>
</dbReference>
<dbReference type="PIRSF" id="PIRSF002741">
    <property type="entry name" value="MppA"/>
    <property type="match status" value="1"/>
</dbReference>
<dbReference type="GO" id="GO:0015833">
    <property type="term" value="P:peptide transport"/>
    <property type="evidence" value="ECO:0007669"/>
    <property type="project" value="TreeGrafter"/>
</dbReference>
<dbReference type="GO" id="GO:0030288">
    <property type="term" value="C:outer membrane-bounded periplasmic space"/>
    <property type="evidence" value="ECO:0007669"/>
    <property type="project" value="UniProtKB-ARBA"/>
</dbReference>
<feature type="chain" id="PRO_5002174109" evidence="3">
    <location>
        <begin position="28"/>
        <end position="528"/>
    </location>
</feature>
<dbReference type="AlphaFoldDB" id="A0A0C4YD36"/>
<dbReference type="Gene3D" id="3.40.190.10">
    <property type="entry name" value="Periplasmic binding protein-like II"/>
    <property type="match status" value="1"/>
</dbReference>
<feature type="domain" description="Solute-binding protein family 5" evidence="4">
    <location>
        <begin position="74"/>
        <end position="450"/>
    </location>
</feature>
<dbReference type="Pfam" id="PF00496">
    <property type="entry name" value="SBP_bac_5"/>
    <property type="match status" value="1"/>
</dbReference>
<dbReference type="Gene3D" id="3.10.105.10">
    <property type="entry name" value="Dipeptide-binding Protein, Domain 3"/>
    <property type="match status" value="1"/>
</dbReference>
<proteinExistence type="inferred from homology"/>
<dbReference type="PANTHER" id="PTHR30290:SF38">
    <property type="entry name" value="D,D-DIPEPTIDE-BINDING PERIPLASMIC PROTEIN DDPA-RELATED"/>
    <property type="match status" value="1"/>
</dbReference>
<feature type="signal peptide" evidence="3">
    <location>
        <begin position="1"/>
        <end position="27"/>
    </location>
</feature>
<dbReference type="STRING" id="68895.RR42_s1974"/>
<evidence type="ECO:0000256" key="1">
    <source>
        <dbReference type="ARBA" id="ARBA00005695"/>
    </source>
</evidence>
<evidence type="ECO:0000256" key="3">
    <source>
        <dbReference type="SAM" id="SignalP"/>
    </source>
</evidence>
<dbReference type="PANTHER" id="PTHR30290">
    <property type="entry name" value="PERIPLASMIC BINDING COMPONENT OF ABC TRANSPORTER"/>
    <property type="match status" value="1"/>
</dbReference>
<dbReference type="GO" id="GO:0043190">
    <property type="term" value="C:ATP-binding cassette (ABC) transporter complex"/>
    <property type="evidence" value="ECO:0007669"/>
    <property type="project" value="InterPro"/>
</dbReference>
<protein>
    <submittedName>
        <fullName evidence="5">Dipeptide-binding ABC transporter, periplasmic substrate-binding component</fullName>
    </submittedName>
</protein>
<dbReference type="CDD" id="cd08502">
    <property type="entry name" value="PBP2_NikA_DppA_OppA_like_16"/>
    <property type="match status" value="1"/>
</dbReference>
<keyword evidence="2 3" id="KW-0732">Signal</keyword>
<dbReference type="InterPro" id="IPR039424">
    <property type="entry name" value="SBP_5"/>
</dbReference>
<organism evidence="5 6">
    <name type="scientific">Cupriavidus basilensis</name>
    <dbReference type="NCBI Taxonomy" id="68895"/>
    <lineage>
        <taxon>Bacteria</taxon>
        <taxon>Pseudomonadati</taxon>
        <taxon>Pseudomonadota</taxon>
        <taxon>Betaproteobacteria</taxon>
        <taxon>Burkholderiales</taxon>
        <taxon>Burkholderiaceae</taxon>
        <taxon>Cupriavidus</taxon>
    </lineage>
</organism>
<gene>
    <name evidence="5" type="ORF">RR42_s1974</name>
</gene>
<evidence type="ECO:0000259" key="4">
    <source>
        <dbReference type="Pfam" id="PF00496"/>
    </source>
</evidence>